<evidence type="ECO:0000256" key="1">
    <source>
        <dbReference type="SAM" id="Phobius"/>
    </source>
</evidence>
<dbReference type="Proteomes" id="UP000276055">
    <property type="component" value="Unassembled WGS sequence"/>
</dbReference>
<dbReference type="EMBL" id="RBIR01000005">
    <property type="protein sequence ID" value="RKR18963.1"/>
    <property type="molecule type" value="Genomic_DNA"/>
</dbReference>
<keyword evidence="1" id="KW-0472">Membrane</keyword>
<accession>A0A495EQT2</accession>
<evidence type="ECO:0000313" key="2">
    <source>
        <dbReference type="EMBL" id="RKR18963.1"/>
    </source>
</evidence>
<gene>
    <name evidence="2" type="ORF">C8D78_2708</name>
</gene>
<name>A0A495EQT2_9MICC</name>
<feature type="transmembrane region" description="Helical" evidence="1">
    <location>
        <begin position="20"/>
        <end position="41"/>
    </location>
</feature>
<keyword evidence="1" id="KW-0812">Transmembrane</keyword>
<dbReference type="AlphaFoldDB" id="A0A495EQT2"/>
<protein>
    <recommendedName>
        <fullName evidence="4">DUF2269 family protein</fullName>
    </recommendedName>
</protein>
<feature type="transmembrane region" description="Helical" evidence="1">
    <location>
        <begin position="48"/>
        <end position="67"/>
    </location>
</feature>
<proteinExistence type="predicted"/>
<reference evidence="2 3" key="1">
    <citation type="submission" date="2018-10" db="EMBL/GenBank/DDBJ databases">
        <title>Genomic Encyclopedia of Type Strains, Phase IV (KMG-IV): sequencing the most valuable type-strain genomes for metagenomic binning, comparative biology and taxonomic classification.</title>
        <authorList>
            <person name="Goeker M."/>
        </authorList>
    </citation>
    <scope>NUCLEOTIDE SEQUENCE [LARGE SCALE GENOMIC DNA]</scope>
    <source>
        <strain evidence="2 3">DSM 25586</strain>
    </source>
</reference>
<comment type="caution">
    <text evidence="2">The sequence shown here is derived from an EMBL/GenBank/DDBJ whole genome shotgun (WGS) entry which is preliminary data.</text>
</comment>
<sequence>MFWRSFHLIEIGGLPAHVLLVHAVVVLGPIAGLGAIIYALVRRWWGYLAWPLGVLSVGLVPVTLLTAQAGEQLQKARPASALVHEHAEQGDVLKVVSVIFFVLVAAMLMVTYEPLGRRLAFLGGLRGNRIVRGILLAAGAVVGAVFIYQSVITGHSGAASVWAR</sequence>
<evidence type="ECO:0000313" key="3">
    <source>
        <dbReference type="Proteomes" id="UP000276055"/>
    </source>
</evidence>
<feature type="transmembrane region" description="Helical" evidence="1">
    <location>
        <begin position="92"/>
        <end position="112"/>
    </location>
</feature>
<evidence type="ECO:0008006" key="4">
    <source>
        <dbReference type="Google" id="ProtNLM"/>
    </source>
</evidence>
<feature type="transmembrane region" description="Helical" evidence="1">
    <location>
        <begin position="133"/>
        <end position="152"/>
    </location>
</feature>
<keyword evidence="1" id="KW-1133">Transmembrane helix</keyword>
<organism evidence="2 3">
    <name type="scientific">Arthrobacter oryzae</name>
    <dbReference type="NCBI Taxonomy" id="409290"/>
    <lineage>
        <taxon>Bacteria</taxon>
        <taxon>Bacillati</taxon>
        <taxon>Actinomycetota</taxon>
        <taxon>Actinomycetes</taxon>
        <taxon>Micrococcales</taxon>
        <taxon>Micrococcaceae</taxon>
        <taxon>Arthrobacter</taxon>
    </lineage>
</organism>